<gene>
    <name evidence="2" type="ORF">PVC01_020007000</name>
</gene>
<evidence type="ECO:0000313" key="3">
    <source>
        <dbReference type="Proteomes" id="UP000305196"/>
    </source>
</evidence>
<accession>A0A1G4H6Q4</accession>
<organism evidence="2 3">
    <name type="scientific">Plasmodium vivax</name>
    <name type="common">malaria parasite P. vivax</name>
    <dbReference type="NCBI Taxonomy" id="5855"/>
    <lineage>
        <taxon>Eukaryota</taxon>
        <taxon>Sar</taxon>
        <taxon>Alveolata</taxon>
        <taxon>Apicomplexa</taxon>
        <taxon>Aconoidasida</taxon>
        <taxon>Haemosporida</taxon>
        <taxon>Plasmodiidae</taxon>
        <taxon>Plasmodium</taxon>
        <taxon>Plasmodium (Plasmodium)</taxon>
    </lineage>
</organism>
<evidence type="ECO:0000313" key="2">
    <source>
        <dbReference type="EMBL" id="SCO70567.1"/>
    </source>
</evidence>
<sequence length="140" mass="15891">MQMGETRTRGNARKGNYLSSSMKCSSHEHVRGVDTSLKSSTAKKQNRAEVNRAEVNRAEVNRAEVNRAEVNRAEVNRAEVNRAEVNRAEVNRAEVNRAEVNRFEVAQNRSSPELLKTNEVLTLALRFLLGMQKKYSAEKF</sequence>
<dbReference type="AlphaFoldDB" id="A0A1G4H6Q4"/>
<feature type="region of interest" description="Disordered" evidence="1">
    <location>
        <begin position="1"/>
        <end position="51"/>
    </location>
</feature>
<dbReference type="EMBL" id="LT615257">
    <property type="protein sequence ID" value="SCO70567.1"/>
    <property type="molecule type" value="Genomic_DNA"/>
</dbReference>
<name>A0A1G4H6Q4_PLAVI</name>
<reference evidence="2 3" key="1">
    <citation type="submission" date="2016-07" db="EMBL/GenBank/DDBJ databases">
        <authorList>
            <consortium name="Pathogen Informatics"/>
        </authorList>
    </citation>
    <scope>NUCLEOTIDE SEQUENCE [LARGE SCALE GENOMIC DNA]</scope>
</reference>
<protein>
    <submittedName>
        <fullName evidence="2">Uncharacterized protein</fullName>
    </submittedName>
</protein>
<dbReference type="Proteomes" id="UP000305196">
    <property type="component" value="Chromosome 2"/>
</dbReference>
<proteinExistence type="predicted"/>
<evidence type="ECO:0000256" key="1">
    <source>
        <dbReference type="SAM" id="MobiDB-lite"/>
    </source>
</evidence>